<feature type="compositionally biased region" description="Pro residues" evidence="1">
    <location>
        <begin position="76"/>
        <end position="91"/>
    </location>
</feature>
<feature type="region of interest" description="Disordered" evidence="1">
    <location>
        <begin position="1"/>
        <end position="27"/>
    </location>
</feature>
<sequence>MKPCADVHPGGAAGGAQRPRQTKSRQSVLNLRSQLRLCIEERSSAQPPAGALEGEAPLVDVSNKLRTSPSPRALNPDPPEPYLHAAAPPPLLVDTPQADALPASRTIDSCSSDRRRMAAIPPQAAPWRGIAADAVAFISYALAEALEARECVDAAAATGDASARGEAIRKASRSASAAALQALRQEGGPTASLLEELERVGSAELAGGTLPARAVVAEGGRAAAALLGTLLDEPVRRISCYAASMRALLEASCEACPPGEEASAAADECGELVSHLEALLDEQRARDRVSHLARELPPASLRAALPEGLALPHRRFLREGELRQSEASAEGAAWQRRRAHLFNDILLLVEGGEAPREALGGEGGVASVECIGLAKARGGADGCGRWAEDERAAWVESIKRQIRFLLAAFKQRGKSIAFLPQQVEKLRAELGALHTARRRAEAEVLLLTSEVCALDSQLQAARGRPPSRSRVQPLLTEHLSGQADRRDLSRASFRTRRLSVVAAPGGANGPSAAQVSTLRRRVSRGSDERAQLQCVADGRKTEGDLNDDSLMKEMLFSSS</sequence>
<dbReference type="InterPro" id="IPR011993">
    <property type="entry name" value="PH-like_dom_sf"/>
</dbReference>
<accession>A0A0D3IWE8</accession>
<dbReference type="PaxDb" id="2903-EOD15583"/>
<dbReference type="EnsemblProtists" id="EOD15583">
    <property type="protein sequence ID" value="EOD15583"/>
    <property type="gene ID" value="EMIHUDRAFT_459280"/>
</dbReference>
<dbReference type="KEGG" id="ehx:EMIHUDRAFT_459280"/>
<feature type="region of interest" description="Disordered" evidence="1">
    <location>
        <begin position="63"/>
        <end position="109"/>
    </location>
</feature>
<dbReference type="Proteomes" id="UP000013827">
    <property type="component" value="Unassembled WGS sequence"/>
</dbReference>
<dbReference type="RefSeq" id="XP_005768012.1">
    <property type="nucleotide sequence ID" value="XM_005767955.1"/>
</dbReference>
<dbReference type="Gene3D" id="2.30.29.30">
    <property type="entry name" value="Pleckstrin-homology domain (PH domain)/Phosphotyrosine-binding domain (PTB)"/>
    <property type="match status" value="1"/>
</dbReference>
<reference evidence="3" key="1">
    <citation type="journal article" date="2013" name="Nature">
        <title>Pan genome of the phytoplankton Emiliania underpins its global distribution.</title>
        <authorList>
            <person name="Read B.A."/>
            <person name="Kegel J."/>
            <person name="Klute M.J."/>
            <person name="Kuo A."/>
            <person name="Lefebvre S.C."/>
            <person name="Maumus F."/>
            <person name="Mayer C."/>
            <person name="Miller J."/>
            <person name="Monier A."/>
            <person name="Salamov A."/>
            <person name="Young J."/>
            <person name="Aguilar M."/>
            <person name="Claverie J.M."/>
            <person name="Frickenhaus S."/>
            <person name="Gonzalez K."/>
            <person name="Herman E.K."/>
            <person name="Lin Y.C."/>
            <person name="Napier J."/>
            <person name="Ogata H."/>
            <person name="Sarno A.F."/>
            <person name="Shmutz J."/>
            <person name="Schroeder D."/>
            <person name="de Vargas C."/>
            <person name="Verret F."/>
            <person name="von Dassow P."/>
            <person name="Valentin K."/>
            <person name="Van de Peer Y."/>
            <person name="Wheeler G."/>
            <person name="Dacks J.B."/>
            <person name="Delwiche C.F."/>
            <person name="Dyhrman S.T."/>
            <person name="Glockner G."/>
            <person name="John U."/>
            <person name="Richards T."/>
            <person name="Worden A.Z."/>
            <person name="Zhang X."/>
            <person name="Grigoriev I.V."/>
            <person name="Allen A.E."/>
            <person name="Bidle K."/>
            <person name="Borodovsky M."/>
            <person name="Bowler C."/>
            <person name="Brownlee C."/>
            <person name="Cock J.M."/>
            <person name="Elias M."/>
            <person name="Gladyshev V.N."/>
            <person name="Groth M."/>
            <person name="Guda C."/>
            <person name="Hadaegh A."/>
            <person name="Iglesias-Rodriguez M.D."/>
            <person name="Jenkins J."/>
            <person name="Jones B.M."/>
            <person name="Lawson T."/>
            <person name="Leese F."/>
            <person name="Lindquist E."/>
            <person name="Lobanov A."/>
            <person name="Lomsadze A."/>
            <person name="Malik S.B."/>
            <person name="Marsh M.E."/>
            <person name="Mackinder L."/>
            <person name="Mock T."/>
            <person name="Mueller-Roeber B."/>
            <person name="Pagarete A."/>
            <person name="Parker M."/>
            <person name="Probert I."/>
            <person name="Quesneville H."/>
            <person name="Raines C."/>
            <person name="Rensing S.A."/>
            <person name="Riano-Pachon D.M."/>
            <person name="Richier S."/>
            <person name="Rokitta S."/>
            <person name="Shiraiwa Y."/>
            <person name="Soanes D.M."/>
            <person name="van der Giezen M."/>
            <person name="Wahlund T.M."/>
            <person name="Williams B."/>
            <person name="Wilson W."/>
            <person name="Wolfe G."/>
            <person name="Wurch L.L."/>
        </authorList>
    </citation>
    <scope>NUCLEOTIDE SEQUENCE</scope>
</reference>
<name>A0A0D3IWE8_EMIH1</name>
<proteinExistence type="predicted"/>
<evidence type="ECO:0000313" key="2">
    <source>
        <dbReference type="EnsemblProtists" id="EOD15583"/>
    </source>
</evidence>
<reference evidence="2" key="2">
    <citation type="submission" date="2024-10" db="UniProtKB">
        <authorList>
            <consortium name="EnsemblProtists"/>
        </authorList>
    </citation>
    <scope>IDENTIFICATION</scope>
</reference>
<protein>
    <submittedName>
        <fullName evidence="2">Uncharacterized protein</fullName>
    </submittedName>
</protein>
<dbReference type="SUPFAM" id="SSF50729">
    <property type="entry name" value="PH domain-like"/>
    <property type="match status" value="1"/>
</dbReference>
<keyword evidence="3" id="KW-1185">Reference proteome</keyword>
<dbReference type="GeneID" id="17261730"/>
<organism evidence="2 3">
    <name type="scientific">Emiliania huxleyi (strain CCMP1516)</name>
    <dbReference type="NCBI Taxonomy" id="280463"/>
    <lineage>
        <taxon>Eukaryota</taxon>
        <taxon>Haptista</taxon>
        <taxon>Haptophyta</taxon>
        <taxon>Prymnesiophyceae</taxon>
        <taxon>Isochrysidales</taxon>
        <taxon>Noelaerhabdaceae</taxon>
        <taxon>Emiliania</taxon>
    </lineage>
</organism>
<evidence type="ECO:0000256" key="1">
    <source>
        <dbReference type="SAM" id="MobiDB-lite"/>
    </source>
</evidence>
<dbReference type="HOGENOM" id="CLU_035772_0_0_1"/>
<dbReference type="AlphaFoldDB" id="A0A0D3IWE8"/>
<evidence type="ECO:0000313" key="3">
    <source>
        <dbReference type="Proteomes" id="UP000013827"/>
    </source>
</evidence>